<evidence type="ECO:0000313" key="4">
    <source>
        <dbReference type="Proteomes" id="UP000192478"/>
    </source>
</evidence>
<dbReference type="RefSeq" id="WP_070965014.1">
    <property type="nucleotide sequence ID" value="NZ_CP017603.1"/>
</dbReference>
<sequence>MSKTFTFGIVRKMDMVEVLNANNIYQGIKGLDYLFWMLDNSATDTIKEEIEFCLKNYAGEYIVSFSKKYRGKTIKEIDDIDPYYIEEFLNHKDREPNIQRIAEYYLKYCRTEGSSINFMSAAYSKIAYLTHEINKNSSHDIAIAVYSVFKDILNINIFEQCPSCGLAKNNRWQGIIKRDKDNNAYFECKDCGYNVGIISFLSHYLQMSKKEVVYKLAQYLGVDTDVKDLDETDILDIKETNDKKGDCILLQYKGMKPTDLGTLGLEKCKATAKFFKDAKLSDHYIERFQLMYAGDNADDYLRGRVCFPVKDETGQVVGVMGKNVISKEEHYKNELTKRKFIEGVSYEQKLQVIDRTTPYNEYKTNIGFNKSFALYNIDKAAKSELNRLFIWNSPDEVISMVKEFNHEKAVSIMQDVLSKGQLYLLYKHFKDVRGKLKIYLPLKDGEPNSSEYVKENAMKLAEIGFKHIYIFHIEDYKSSFLLEFLYSKVDKVDIKDISKKEIWLENLDTKEKTLLEDKNYEIIEEKEKRYRGFLEDLLE</sequence>
<gene>
    <name evidence="2" type="primary">dnaG_3</name>
    <name evidence="1" type="ORF">BJL90_05355</name>
    <name evidence="2" type="ORF">CLFO_43140</name>
</gene>
<keyword evidence="3" id="KW-1185">Reference proteome</keyword>
<dbReference type="EC" id="2.7.7.-" evidence="2"/>
<name>A0AAC9RPP5_9CLOT</name>
<dbReference type="AlphaFoldDB" id="A0AAC9RPP5"/>
<dbReference type="InterPro" id="IPR037068">
    <property type="entry name" value="DNA_primase_core_N_sf"/>
</dbReference>
<evidence type="ECO:0000313" key="2">
    <source>
        <dbReference type="EMBL" id="ARE89831.1"/>
    </source>
</evidence>
<accession>A0AAC9RPP5</accession>
<dbReference type="Proteomes" id="UP000192478">
    <property type="component" value="Chromosome"/>
</dbReference>
<reference evidence="1 3" key="1">
    <citation type="submission" date="2016-10" db="EMBL/GenBank/DDBJ databases">
        <title>Complete Genome Sequence of Acetogen Clostridium formicoaceticum ATCC 27076.</title>
        <authorList>
            <person name="Bao T."/>
            <person name="Cheng C."/>
            <person name="Zhao J."/>
            <person name="Yang S.-T."/>
            <person name="Wang J."/>
            <person name="Wang M."/>
        </authorList>
    </citation>
    <scope>NUCLEOTIDE SEQUENCE [LARGE SCALE GENOMIC DNA]</scope>
    <source>
        <strain evidence="1 3">ATCC 27076</strain>
    </source>
</reference>
<dbReference type="EMBL" id="CP017603">
    <property type="protein sequence ID" value="AOY75376.1"/>
    <property type="molecule type" value="Genomic_DNA"/>
</dbReference>
<dbReference type="EMBL" id="CP020559">
    <property type="protein sequence ID" value="ARE89831.1"/>
    <property type="molecule type" value="Genomic_DNA"/>
</dbReference>
<protein>
    <submittedName>
        <fullName evidence="2">DNA primase</fullName>
        <ecNumber evidence="2">2.7.7.-</ecNumber>
    </submittedName>
</protein>
<dbReference type="GO" id="GO:0016779">
    <property type="term" value="F:nucleotidyltransferase activity"/>
    <property type="evidence" value="ECO:0007669"/>
    <property type="project" value="UniProtKB-KW"/>
</dbReference>
<keyword evidence="2" id="KW-0808">Transferase</keyword>
<proteinExistence type="predicted"/>
<dbReference type="SUPFAM" id="SSF57783">
    <property type="entry name" value="Zinc beta-ribbon"/>
    <property type="match status" value="1"/>
</dbReference>
<keyword evidence="2" id="KW-0548">Nucleotidyltransferase</keyword>
<dbReference type="Gene3D" id="3.90.980.10">
    <property type="entry name" value="DNA primase, catalytic core, N-terminal domain"/>
    <property type="match status" value="1"/>
</dbReference>
<evidence type="ECO:0000313" key="1">
    <source>
        <dbReference type="EMBL" id="AOY75376.1"/>
    </source>
</evidence>
<evidence type="ECO:0000313" key="3">
    <source>
        <dbReference type="Proteomes" id="UP000177894"/>
    </source>
</evidence>
<dbReference type="Proteomes" id="UP000177894">
    <property type="component" value="Chromosome"/>
</dbReference>
<organism evidence="2 4">
    <name type="scientific">Clostridium formicaceticum</name>
    <dbReference type="NCBI Taxonomy" id="1497"/>
    <lineage>
        <taxon>Bacteria</taxon>
        <taxon>Bacillati</taxon>
        <taxon>Bacillota</taxon>
        <taxon>Clostridia</taxon>
        <taxon>Eubacteriales</taxon>
        <taxon>Clostridiaceae</taxon>
        <taxon>Clostridium</taxon>
    </lineage>
</organism>
<dbReference type="SUPFAM" id="SSF56731">
    <property type="entry name" value="DNA primase core"/>
    <property type="match status" value="1"/>
</dbReference>
<dbReference type="KEGG" id="cfm:BJL90_05355"/>
<reference evidence="2 4" key="2">
    <citation type="submission" date="2017-03" db="EMBL/GenBank/DDBJ databases">
        <title>Complete sequence of Clostridium formicaceticum DSM 92.</title>
        <authorList>
            <person name="Poehlein A."/>
            <person name="Karl M."/>
            <person name="Bengelsdorf F.R."/>
            <person name="Duerre P."/>
            <person name="Daniel R."/>
        </authorList>
    </citation>
    <scope>NUCLEOTIDE SEQUENCE [LARGE SCALE GENOMIC DNA]</scope>
    <source>
        <strain evidence="2 4">DSM 92</strain>
    </source>
</reference>